<gene>
    <name evidence="2" type="ORF">IAA98_01265</name>
</gene>
<reference evidence="2" key="1">
    <citation type="submission" date="2020-10" db="EMBL/GenBank/DDBJ databases">
        <authorList>
            <person name="Gilroy R."/>
        </authorList>
    </citation>
    <scope>NUCLEOTIDE SEQUENCE</scope>
    <source>
        <strain evidence="2">ChiGjej1B1-24693</strain>
    </source>
</reference>
<feature type="region of interest" description="Disordered" evidence="1">
    <location>
        <begin position="1"/>
        <end position="54"/>
    </location>
</feature>
<comment type="caution">
    <text evidence="2">The sequence shown here is derived from an EMBL/GenBank/DDBJ whole genome shotgun (WGS) entry which is preliminary data.</text>
</comment>
<dbReference type="AlphaFoldDB" id="A0A9D1GVA2"/>
<protein>
    <submittedName>
        <fullName evidence="2">DUF721 domain-containing protein</fullName>
    </submittedName>
</protein>
<dbReference type="Pfam" id="PF05258">
    <property type="entry name" value="DciA"/>
    <property type="match status" value="1"/>
</dbReference>
<dbReference type="PANTHER" id="PTHR36456">
    <property type="entry name" value="UPF0232 PROTEIN SCO3875"/>
    <property type="match status" value="1"/>
</dbReference>
<sequence>MATESAEHDPTGLDLARQVAASIGASSTGRRRRPKRKRTEGQVSGAHPDDRDPQLLGRAMDRLMDSKGWTAEVNVHTILGRWQVLVGPMMAQHTTPESYRDNVITVRATSTAWATQLRGLAPRIVASLNEQLGQGTVERITVLGPDVPSWNHGRRRVHGGRGPRDTYG</sequence>
<feature type="compositionally biased region" description="Basic residues" evidence="1">
    <location>
        <begin position="29"/>
        <end position="38"/>
    </location>
</feature>
<feature type="compositionally biased region" description="Basic and acidic residues" evidence="1">
    <location>
        <begin position="1"/>
        <end position="11"/>
    </location>
</feature>
<feature type="compositionally biased region" description="Basic residues" evidence="1">
    <location>
        <begin position="152"/>
        <end position="161"/>
    </location>
</feature>
<name>A0A9D1GVA2_9ACTN</name>
<evidence type="ECO:0000313" key="3">
    <source>
        <dbReference type="Proteomes" id="UP000886842"/>
    </source>
</evidence>
<feature type="region of interest" description="Disordered" evidence="1">
    <location>
        <begin position="148"/>
        <end position="168"/>
    </location>
</feature>
<dbReference type="PANTHER" id="PTHR36456:SF1">
    <property type="entry name" value="UPF0232 PROTEIN SCO3875"/>
    <property type="match status" value="1"/>
</dbReference>
<dbReference type="Proteomes" id="UP000886842">
    <property type="component" value="Unassembled WGS sequence"/>
</dbReference>
<accession>A0A9D1GVA2</accession>
<dbReference type="InterPro" id="IPR007922">
    <property type="entry name" value="DciA-like"/>
</dbReference>
<dbReference type="EMBL" id="DVLP01000039">
    <property type="protein sequence ID" value="HIT74199.1"/>
    <property type="molecule type" value="Genomic_DNA"/>
</dbReference>
<evidence type="ECO:0000256" key="1">
    <source>
        <dbReference type="SAM" id="MobiDB-lite"/>
    </source>
</evidence>
<proteinExistence type="predicted"/>
<organism evidence="2 3">
    <name type="scientific">Candidatus Avipropionibacterium avicola</name>
    <dbReference type="NCBI Taxonomy" id="2840701"/>
    <lineage>
        <taxon>Bacteria</taxon>
        <taxon>Bacillati</taxon>
        <taxon>Actinomycetota</taxon>
        <taxon>Actinomycetes</taxon>
        <taxon>Propionibacteriales</taxon>
        <taxon>Propionibacteriaceae</taxon>
        <taxon>Propionibacteriaceae incertae sedis</taxon>
        <taxon>Candidatus Avipropionibacterium</taxon>
    </lineage>
</organism>
<evidence type="ECO:0000313" key="2">
    <source>
        <dbReference type="EMBL" id="HIT74199.1"/>
    </source>
</evidence>
<reference evidence="2" key="2">
    <citation type="journal article" date="2021" name="PeerJ">
        <title>Extensive microbial diversity within the chicken gut microbiome revealed by metagenomics and culture.</title>
        <authorList>
            <person name="Gilroy R."/>
            <person name="Ravi A."/>
            <person name="Getino M."/>
            <person name="Pursley I."/>
            <person name="Horton D.L."/>
            <person name="Alikhan N.F."/>
            <person name="Baker D."/>
            <person name="Gharbi K."/>
            <person name="Hall N."/>
            <person name="Watson M."/>
            <person name="Adriaenssens E.M."/>
            <person name="Foster-Nyarko E."/>
            <person name="Jarju S."/>
            <person name="Secka A."/>
            <person name="Antonio M."/>
            <person name="Oren A."/>
            <person name="Chaudhuri R.R."/>
            <person name="La Ragione R."/>
            <person name="Hildebrand F."/>
            <person name="Pallen M.J."/>
        </authorList>
    </citation>
    <scope>NUCLEOTIDE SEQUENCE</scope>
    <source>
        <strain evidence="2">ChiGjej1B1-24693</strain>
    </source>
</reference>